<sequence>MMEARLPLSPATRDAELGECPPRPSLCHHEAAAPVDSRALLNGRRELLIHHQGQLYRLQATRQGKLILTK</sequence>
<evidence type="ECO:0000313" key="3">
    <source>
        <dbReference type="Proteomes" id="UP000295510"/>
    </source>
</evidence>
<dbReference type="RefSeq" id="WP_425471062.1">
    <property type="nucleotide sequence ID" value="NZ_SNYL01000002.1"/>
</dbReference>
<name>A0A4R6UNC0_9BURK</name>
<evidence type="ECO:0000313" key="2">
    <source>
        <dbReference type="EMBL" id="TDQ44714.1"/>
    </source>
</evidence>
<dbReference type="AlphaFoldDB" id="A0A4R6UNC0"/>
<comment type="caution">
    <text evidence="2">The sequence shown here is derived from an EMBL/GenBank/DDBJ whole genome shotgun (WGS) entry which is preliminary data.</text>
</comment>
<dbReference type="InterPro" id="IPR019600">
    <property type="entry name" value="Hemin_uptake_protein_HemP"/>
</dbReference>
<organism evidence="2 3">
    <name type="scientific">Tepidicella xavieri</name>
    <dbReference type="NCBI Taxonomy" id="360241"/>
    <lineage>
        <taxon>Bacteria</taxon>
        <taxon>Pseudomonadati</taxon>
        <taxon>Pseudomonadota</taxon>
        <taxon>Betaproteobacteria</taxon>
        <taxon>Burkholderiales</taxon>
        <taxon>Tepidicella</taxon>
    </lineage>
</organism>
<protein>
    <submittedName>
        <fullName evidence="2">Hemin uptake protein HemP</fullName>
    </submittedName>
</protein>
<feature type="region of interest" description="Disordered" evidence="1">
    <location>
        <begin position="1"/>
        <end position="20"/>
    </location>
</feature>
<gene>
    <name evidence="2" type="ORF">DFR43_10253</name>
</gene>
<evidence type="ECO:0000256" key="1">
    <source>
        <dbReference type="SAM" id="MobiDB-lite"/>
    </source>
</evidence>
<dbReference type="Proteomes" id="UP000295510">
    <property type="component" value="Unassembled WGS sequence"/>
</dbReference>
<accession>A0A4R6UNC0</accession>
<reference evidence="2 3" key="1">
    <citation type="submission" date="2019-03" db="EMBL/GenBank/DDBJ databases">
        <title>Genomic Encyclopedia of Type Strains, Phase IV (KMG-IV): sequencing the most valuable type-strain genomes for metagenomic binning, comparative biology and taxonomic classification.</title>
        <authorList>
            <person name="Goeker M."/>
        </authorList>
    </citation>
    <scope>NUCLEOTIDE SEQUENCE [LARGE SCALE GENOMIC DNA]</scope>
    <source>
        <strain evidence="2 3">DSM 19605</strain>
    </source>
</reference>
<dbReference type="Gene3D" id="2.10.70.10">
    <property type="entry name" value="Complement Module, domain 1"/>
    <property type="match status" value="1"/>
</dbReference>
<keyword evidence="3" id="KW-1185">Reference proteome</keyword>
<proteinExistence type="predicted"/>
<dbReference type="Pfam" id="PF10636">
    <property type="entry name" value="hemP"/>
    <property type="match status" value="1"/>
</dbReference>
<dbReference type="EMBL" id="SNYL01000002">
    <property type="protein sequence ID" value="TDQ44714.1"/>
    <property type="molecule type" value="Genomic_DNA"/>
</dbReference>